<evidence type="ECO:0000313" key="2">
    <source>
        <dbReference type="Proteomes" id="UP000064243"/>
    </source>
</evidence>
<dbReference type="PATRIC" id="fig|36861.3.peg.2396"/>
<gene>
    <name evidence="1" type="ORF">ABW22_13045</name>
</gene>
<reference evidence="1 2" key="1">
    <citation type="journal article" date="2015" name="Appl. Environ. Microbiol.">
        <title>Aerobic and Anaerobic Thiosulfate Oxidation by a Cold-Adapted, Subglacial Chemoautotroph.</title>
        <authorList>
            <person name="Harrold Z.R."/>
            <person name="Skidmore M.L."/>
            <person name="Hamilton T.L."/>
            <person name="Desch L."/>
            <person name="Amada K."/>
            <person name="van Gelder W."/>
            <person name="Glover K."/>
            <person name="Roden E.E."/>
            <person name="Boyd E.S."/>
        </authorList>
    </citation>
    <scope>NUCLEOTIDE SEQUENCE [LARGE SCALE GENOMIC DNA]</scope>
    <source>
        <strain evidence="1 2">RG</strain>
    </source>
</reference>
<dbReference type="EMBL" id="LDUG01000036">
    <property type="protein sequence ID" value="KVW94307.1"/>
    <property type="molecule type" value="Genomic_DNA"/>
</dbReference>
<protein>
    <submittedName>
        <fullName evidence="1">Uncharacterized protein</fullName>
    </submittedName>
</protein>
<dbReference type="RefSeq" id="WP_059757433.1">
    <property type="nucleotide sequence ID" value="NZ_LDUG01000036.1"/>
</dbReference>
<organism evidence="1 2">
    <name type="scientific">Thiobacillus denitrificans</name>
    <dbReference type="NCBI Taxonomy" id="36861"/>
    <lineage>
        <taxon>Bacteria</taxon>
        <taxon>Pseudomonadati</taxon>
        <taxon>Pseudomonadota</taxon>
        <taxon>Betaproteobacteria</taxon>
        <taxon>Nitrosomonadales</taxon>
        <taxon>Thiobacillaceae</taxon>
        <taxon>Thiobacillus</taxon>
    </lineage>
</organism>
<keyword evidence="2" id="KW-1185">Reference proteome</keyword>
<dbReference type="Proteomes" id="UP000064243">
    <property type="component" value="Unassembled WGS sequence"/>
</dbReference>
<name>A0A125BC37_THIDE</name>
<accession>A0A125BC37</accession>
<evidence type="ECO:0000313" key="1">
    <source>
        <dbReference type="EMBL" id="KVW94307.1"/>
    </source>
</evidence>
<sequence length="197" mass="21405">MLKKLNDQLAEVRRQQSAIASKLGDIAAECHDIETEATDNAAGIAAAEQNLIEHLARQELGEKSDTASAEKALADAKTQAANGIETSTRLRVLDAVKTRFEGEHKALHEKGVAIIAAIREAEKDRLVEIANELFNDCETALESLAQAEPKLYAARSLLNEYGHPWHLGQLVQAQVQARFPTSPNQARAAVLAELNHA</sequence>
<dbReference type="AlphaFoldDB" id="A0A125BC37"/>
<proteinExistence type="predicted"/>
<comment type="caution">
    <text evidence="1">The sequence shown here is derived from an EMBL/GenBank/DDBJ whole genome shotgun (WGS) entry which is preliminary data.</text>
</comment>